<organism evidence="7 8">
    <name type="scientific">Vagococcus entomophilus</name>
    <dbReference type="NCBI Taxonomy" id="1160095"/>
    <lineage>
        <taxon>Bacteria</taxon>
        <taxon>Bacillati</taxon>
        <taxon>Bacillota</taxon>
        <taxon>Bacilli</taxon>
        <taxon>Lactobacillales</taxon>
        <taxon>Enterococcaceae</taxon>
        <taxon>Vagococcus</taxon>
    </lineage>
</organism>
<dbReference type="OrthoDB" id="9775805at2"/>
<dbReference type="Proteomes" id="UP000288669">
    <property type="component" value="Unassembled WGS sequence"/>
</dbReference>
<dbReference type="PANTHER" id="PTHR43425">
    <property type="entry name" value="OXYGEN-INSENSITIVE NADPH NITROREDUCTASE"/>
    <property type="match status" value="1"/>
</dbReference>
<comment type="similarity">
    <text evidence="1 5">Belongs to the flavin oxidoreductase frp family.</text>
</comment>
<keyword evidence="4 5" id="KW-0560">Oxidoreductase</keyword>
<proteinExistence type="inferred from homology"/>
<evidence type="ECO:0000313" key="7">
    <source>
        <dbReference type="EMBL" id="RSU08514.1"/>
    </source>
</evidence>
<evidence type="ECO:0000256" key="2">
    <source>
        <dbReference type="ARBA" id="ARBA00022630"/>
    </source>
</evidence>
<evidence type="ECO:0000256" key="3">
    <source>
        <dbReference type="ARBA" id="ARBA00022643"/>
    </source>
</evidence>
<gene>
    <name evidence="7" type="ORF">CBF30_04565</name>
</gene>
<evidence type="ECO:0000256" key="4">
    <source>
        <dbReference type="ARBA" id="ARBA00023002"/>
    </source>
</evidence>
<dbReference type="PANTHER" id="PTHR43425:SF3">
    <property type="entry name" value="NADPH-DEPENDENT OXIDOREDUCTASE"/>
    <property type="match status" value="1"/>
</dbReference>
<evidence type="ECO:0000259" key="6">
    <source>
        <dbReference type="Pfam" id="PF00881"/>
    </source>
</evidence>
<dbReference type="InterPro" id="IPR016446">
    <property type="entry name" value="Flavin_OxRdtase_Frp"/>
</dbReference>
<dbReference type="CDD" id="cd02146">
    <property type="entry name" value="NfsA-like"/>
    <property type="match status" value="1"/>
</dbReference>
<dbReference type="SUPFAM" id="SSF55469">
    <property type="entry name" value="FMN-dependent nitroreductase-like"/>
    <property type="match status" value="1"/>
</dbReference>
<feature type="domain" description="Nitroreductase" evidence="6">
    <location>
        <begin position="13"/>
        <end position="165"/>
    </location>
</feature>
<protein>
    <submittedName>
        <fullName evidence="7">NADPH-dependent oxidoreductase</fullName>
    </submittedName>
</protein>
<dbReference type="Pfam" id="PF00881">
    <property type="entry name" value="Nitroreductase"/>
    <property type="match status" value="1"/>
</dbReference>
<accession>A0A430AKL0</accession>
<evidence type="ECO:0000256" key="1">
    <source>
        <dbReference type="ARBA" id="ARBA00008366"/>
    </source>
</evidence>
<keyword evidence="3 5" id="KW-0288">FMN</keyword>
<comment type="caution">
    <text evidence="7">The sequence shown here is derived from an EMBL/GenBank/DDBJ whole genome shotgun (WGS) entry which is preliminary data.</text>
</comment>
<dbReference type="GO" id="GO:0016491">
    <property type="term" value="F:oxidoreductase activity"/>
    <property type="evidence" value="ECO:0007669"/>
    <property type="project" value="UniProtKB-UniRule"/>
</dbReference>
<evidence type="ECO:0000313" key="8">
    <source>
        <dbReference type="Proteomes" id="UP000288669"/>
    </source>
</evidence>
<keyword evidence="5" id="KW-0521">NADP</keyword>
<evidence type="ECO:0000256" key="5">
    <source>
        <dbReference type="PIRNR" id="PIRNR005426"/>
    </source>
</evidence>
<sequence length="250" mass="28121">MIENETIKQQLNHKSIRSFTDKKLSSDEVDTLIKVAQHTATSSFMQAYSIIGVTDEEKKATLAEIAKQPYVAQASHVFVMIVDQSRNQQIASENGVDASVVSNMDRFMAGYADAILAAQNIVVAAESLALGTVFLGSLLNDAPRLIELLKLPKYTFPVLGIAIGYPNQEPQLKPRLPKEFVYSENEYPVRENLVQTLKDYDKEVTTYYDLRAANRRVDSFTNQVTNGMKHQNPVRAQLLQQIKEQKLIEK</sequence>
<dbReference type="RefSeq" id="WP_126823179.1">
    <property type="nucleotide sequence ID" value="NZ_JBHLWU010000001.1"/>
</dbReference>
<dbReference type="InterPro" id="IPR000415">
    <property type="entry name" value="Nitroreductase-like"/>
</dbReference>
<keyword evidence="2 5" id="KW-0285">Flavoprotein</keyword>
<dbReference type="PIRSF" id="PIRSF005426">
    <property type="entry name" value="Frp"/>
    <property type="match status" value="1"/>
</dbReference>
<dbReference type="AlphaFoldDB" id="A0A430AKL0"/>
<dbReference type="EMBL" id="NGJZ01000001">
    <property type="protein sequence ID" value="RSU08514.1"/>
    <property type="molecule type" value="Genomic_DNA"/>
</dbReference>
<reference evidence="7 8" key="1">
    <citation type="submission" date="2017-05" db="EMBL/GenBank/DDBJ databases">
        <title>Vagococcus spp. assemblies.</title>
        <authorList>
            <person name="Gulvik C.A."/>
        </authorList>
    </citation>
    <scope>NUCLEOTIDE SEQUENCE [LARGE SCALE GENOMIC DNA]</scope>
    <source>
        <strain evidence="7 8">DSM 24756</strain>
    </source>
</reference>
<keyword evidence="8" id="KW-1185">Reference proteome</keyword>
<dbReference type="InterPro" id="IPR029479">
    <property type="entry name" value="Nitroreductase"/>
</dbReference>
<name>A0A430AKL0_9ENTE</name>
<dbReference type="Gene3D" id="3.40.109.10">
    <property type="entry name" value="NADH Oxidase"/>
    <property type="match status" value="1"/>
</dbReference>